<dbReference type="Pfam" id="PF07654">
    <property type="entry name" value="C1-set"/>
    <property type="match status" value="1"/>
</dbReference>
<keyword evidence="6" id="KW-0812">Transmembrane</keyword>
<keyword evidence="3" id="KW-0391">Immunity</keyword>
<dbReference type="SUPFAM" id="SSF54452">
    <property type="entry name" value="MHC antigen-recognition domain"/>
    <property type="match status" value="1"/>
</dbReference>
<dbReference type="SMART" id="SM00407">
    <property type="entry name" value="IGc1"/>
    <property type="match status" value="1"/>
</dbReference>
<dbReference type="GO" id="GO:0098553">
    <property type="term" value="C:lumenal side of endoplasmic reticulum membrane"/>
    <property type="evidence" value="ECO:0007669"/>
    <property type="project" value="UniProtKB-ARBA"/>
</dbReference>
<evidence type="ECO:0000256" key="1">
    <source>
        <dbReference type="ARBA" id="ARBA00004167"/>
    </source>
</evidence>
<comment type="subcellular location">
    <subcellularLocation>
        <location evidence="1">Membrane</location>
        <topology evidence="1">Single-pass membrane protein</topology>
    </subcellularLocation>
</comment>
<dbReference type="InterPro" id="IPR003597">
    <property type="entry name" value="Ig_C1-set"/>
</dbReference>
<dbReference type="GO" id="GO:0030670">
    <property type="term" value="C:phagocytic vesicle membrane"/>
    <property type="evidence" value="ECO:0007669"/>
    <property type="project" value="UniProtKB-ARBA"/>
</dbReference>
<dbReference type="GO" id="GO:0002486">
    <property type="term" value="P:antigen processing and presentation of endogenous peptide antigen via MHC class I via ER pathway, TAP-independent"/>
    <property type="evidence" value="ECO:0007669"/>
    <property type="project" value="TreeGrafter"/>
</dbReference>
<dbReference type="InterPro" id="IPR013783">
    <property type="entry name" value="Ig-like_fold"/>
</dbReference>
<dbReference type="GO" id="GO:0002476">
    <property type="term" value="P:antigen processing and presentation of endogenous peptide antigen via MHC class Ib"/>
    <property type="evidence" value="ECO:0007669"/>
    <property type="project" value="TreeGrafter"/>
</dbReference>
<dbReference type="PANTHER" id="PTHR16675">
    <property type="entry name" value="MHC CLASS I-RELATED"/>
    <property type="match status" value="1"/>
</dbReference>
<organism evidence="8 9">
    <name type="scientific">Galemys pyrenaicus</name>
    <name type="common">Iberian desman</name>
    <name type="synonym">Pyrenean desman</name>
    <dbReference type="NCBI Taxonomy" id="202257"/>
    <lineage>
        <taxon>Eukaryota</taxon>
        <taxon>Metazoa</taxon>
        <taxon>Chordata</taxon>
        <taxon>Craniata</taxon>
        <taxon>Vertebrata</taxon>
        <taxon>Euteleostomi</taxon>
        <taxon>Mammalia</taxon>
        <taxon>Eutheria</taxon>
        <taxon>Laurasiatheria</taxon>
        <taxon>Eulipotyphla</taxon>
        <taxon>Talpidae</taxon>
        <taxon>Galemys</taxon>
    </lineage>
</organism>
<comment type="caution">
    <text evidence="8">The sequence shown here is derived from an EMBL/GenBank/DDBJ whole genome shotgun (WGS) entry which is preliminary data.</text>
</comment>
<dbReference type="Pfam" id="PF00129">
    <property type="entry name" value="MHC_I"/>
    <property type="match status" value="1"/>
</dbReference>
<evidence type="ECO:0000313" key="9">
    <source>
        <dbReference type="Proteomes" id="UP000700334"/>
    </source>
</evidence>
<name>A0A8J6AKI8_GALPY</name>
<dbReference type="GO" id="GO:0001916">
    <property type="term" value="P:positive regulation of T cell mediated cytotoxicity"/>
    <property type="evidence" value="ECO:0007669"/>
    <property type="project" value="TreeGrafter"/>
</dbReference>
<dbReference type="GO" id="GO:0005102">
    <property type="term" value="F:signaling receptor binding"/>
    <property type="evidence" value="ECO:0007669"/>
    <property type="project" value="TreeGrafter"/>
</dbReference>
<evidence type="ECO:0000259" key="7">
    <source>
        <dbReference type="PROSITE" id="PS50835"/>
    </source>
</evidence>
<protein>
    <submittedName>
        <fullName evidence="8">Patr class I histocompatibility antigen, A-126 alpha chain</fullName>
    </submittedName>
</protein>
<feature type="domain" description="Ig-like" evidence="7">
    <location>
        <begin position="58"/>
        <end position="134"/>
    </location>
</feature>
<dbReference type="AlphaFoldDB" id="A0A8J6AKI8"/>
<dbReference type="SUPFAM" id="SSF48726">
    <property type="entry name" value="Immunoglobulin"/>
    <property type="match status" value="1"/>
</dbReference>
<evidence type="ECO:0000256" key="6">
    <source>
        <dbReference type="SAM" id="Phobius"/>
    </source>
</evidence>
<evidence type="ECO:0000256" key="3">
    <source>
        <dbReference type="ARBA" id="ARBA00022859"/>
    </source>
</evidence>
<dbReference type="OrthoDB" id="10444884at2759"/>
<gene>
    <name evidence="8" type="ORF">J0S82_018311</name>
</gene>
<dbReference type="InterPro" id="IPR011162">
    <property type="entry name" value="MHC_I/II-like_Ag-recog"/>
</dbReference>
<dbReference type="GO" id="GO:0005615">
    <property type="term" value="C:extracellular space"/>
    <property type="evidence" value="ECO:0007669"/>
    <property type="project" value="TreeGrafter"/>
</dbReference>
<dbReference type="InterPro" id="IPR007110">
    <property type="entry name" value="Ig-like_dom"/>
</dbReference>
<dbReference type="PROSITE" id="PS50835">
    <property type="entry name" value="IG_LIKE"/>
    <property type="match status" value="1"/>
</dbReference>
<dbReference type="InterPro" id="IPR050208">
    <property type="entry name" value="MHC_class-I_related"/>
</dbReference>
<dbReference type="EMBL" id="JAGFMF010011495">
    <property type="protein sequence ID" value="KAG8521071.1"/>
    <property type="molecule type" value="Genomic_DNA"/>
</dbReference>
<proteinExistence type="predicted"/>
<evidence type="ECO:0000313" key="8">
    <source>
        <dbReference type="EMBL" id="KAG8521071.1"/>
    </source>
</evidence>
<reference evidence="8" key="1">
    <citation type="journal article" date="2021" name="Evol. Appl.">
        <title>The genome of the Pyrenean desman and the effects of bottlenecks and inbreeding on the genomic landscape of an endangered species.</title>
        <authorList>
            <person name="Escoda L."/>
            <person name="Castresana J."/>
        </authorList>
    </citation>
    <scope>NUCLEOTIDE SEQUENCE</scope>
    <source>
        <strain evidence="8">IBE-C5619</strain>
    </source>
</reference>
<sequence>MDDTQFVQFVRIDSELSSPRLEPWVPWVELEGPEYRDKETQISRSYILVYQGSLNNSPQTHVTHHHTSDQKITLRCWALGFYPADITLTWHRQGEDLTQDTELVETRPGGPEASRSGWLWWCLLERSRDKRRVQHEGLLEPLTLTWVPPPQSSIPTMGIIAGLVLLVAVLTGAAVVAAVMWRKKRSDRVEGGGNIVHWGFLSHT</sequence>
<keyword evidence="6" id="KW-1133">Transmembrane helix</keyword>
<dbReference type="GO" id="GO:0042605">
    <property type="term" value="F:peptide antigen binding"/>
    <property type="evidence" value="ECO:0007669"/>
    <property type="project" value="TreeGrafter"/>
</dbReference>
<evidence type="ECO:0000256" key="4">
    <source>
        <dbReference type="ARBA" id="ARBA00023136"/>
    </source>
</evidence>
<dbReference type="InterPro" id="IPR011161">
    <property type="entry name" value="MHC_I-like_Ag-recog"/>
</dbReference>
<feature type="transmembrane region" description="Helical" evidence="6">
    <location>
        <begin position="157"/>
        <end position="181"/>
    </location>
</feature>
<keyword evidence="4 6" id="KW-0472">Membrane</keyword>
<dbReference type="Proteomes" id="UP000700334">
    <property type="component" value="Unassembled WGS sequence"/>
</dbReference>
<dbReference type="GO" id="GO:0042612">
    <property type="term" value="C:MHC class I protein complex"/>
    <property type="evidence" value="ECO:0007669"/>
    <property type="project" value="UniProtKB-KW"/>
</dbReference>
<dbReference type="Gene3D" id="2.60.40.10">
    <property type="entry name" value="Immunoglobulins"/>
    <property type="match status" value="1"/>
</dbReference>
<evidence type="ECO:0000256" key="2">
    <source>
        <dbReference type="ARBA" id="ARBA00022451"/>
    </source>
</evidence>
<dbReference type="GO" id="GO:0006955">
    <property type="term" value="P:immune response"/>
    <property type="evidence" value="ECO:0007669"/>
    <property type="project" value="TreeGrafter"/>
</dbReference>
<keyword evidence="2" id="KW-0490">MHC I</keyword>
<dbReference type="PANTHER" id="PTHR16675:SF251">
    <property type="entry name" value="HLA CLASS I HISTOCOMPATIBILITY ANTIGEN, C ALPHA CHAIN"/>
    <property type="match status" value="1"/>
</dbReference>
<dbReference type="InterPro" id="IPR036179">
    <property type="entry name" value="Ig-like_dom_sf"/>
</dbReference>
<accession>A0A8J6AKI8</accession>
<keyword evidence="5" id="KW-0325">Glycoprotein</keyword>
<dbReference type="GO" id="GO:0009897">
    <property type="term" value="C:external side of plasma membrane"/>
    <property type="evidence" value="ECO:0007669"/>
    <property type="project" value="TreeGrafter"/>
</dbReference>
<evidence type="ECO:0000256" key="5">
    <source>
        <dbReference type="ARBA" id="ARBA00023180"/>
    </source>
</evidence>
<keyword evidence="9" id="KW-1185">Reference proteome</keyword>